<dbReference type="GO" id="GO:0000976">
    <property type="term" value="F:transcription cis-regulatory region binding"/>
    <property type="evidence" value="ECO:0007669"/>
    <property type="project" value="TreeGrafter"/>
</dbReference>
<dbReference type="Pfam" id="PF00486">
    <property type="entry name" value="Trans_reg_C"/>
    <property type="match status" value="1"/>
</dbReference>
<evidence type="ECO:0000259" key="9">
    <source>
        <dbReference type="PROSITE" id="PS50110"/>
    </source>
</evidence>
<dbReference type="GO" id="GO:0032993">
    <property type="term" value="C:protein-DNA complex"/>
    <property type="evidence" value="ECO:0007669"/>
    <property type="project" value="TreeGrafter"/>
</dbReference>
<reference evidence="12" key="1">
    <citation type="submission" date="2016-10" db="EMBL/GenBank/DDBJ databases">
        <authorList>
            <person name="Varghese N."/>
            <person name="Submissions S."/>
        </authorList>
    </citation>
    <scope>NUCLEOTIDE SEQUENCE [LARGE SCALE GENOMIC DNA]</scope>
    <source>
        <strain evidence="12">BL9</strain>
    </source>
</reference>
<feature type="domain" description="Response regulatory" evidence="9">
    <location>
        <begin position="3"/>
        <end position="116"/>
    </location>
</feature>
<dbReference type="Gene3D" id="3.40.50.2300">
    <property type="match status" value="1"/>
</dbReference>
<evidence type="ECO:0000256" key="4">
    <source>
        <dbReference type="ARBA" id="ARBA00023015"/>
    </source>
</evidence>
<dbReference type="Pfam" id="PF00072">
    <property type="entry name" value="Response_reg"/>
    <property type="match status" value="1"/>
</dbReference>
<evidence type="ECO:0000256" key="5">
    <source>
        <dbReference type="ARBA" id="ARBA00023125"/>
    </source>
</evidence>
<keyword evidence="3" id="KW-0902">Two-component regulatory system</keyword>
<keyword evidence="5 8" id="KW-0238">DNA-binding</keyword>
<dbReference type="SMART" id="SM00448">
    <property type="entry name" value="REC"/>
    <property type="match status" value="1"/>
</dbReference>
<dbReference type="AlphaFoldDB" id="A0A1G5AQU8"/>
<evidence type="ECO:0000313" key="12">
    <source>
        <dbReference type="Proteomes" id="UP000198538"/>
    </source>
</evidence>
<dbReference type="InterPro" id="IPR016032">
    <property type="entry name" value="Sig_transdc_resp-reg_C-effctor"/>
</dbReference>
<evidence type="ECO:0000256" key="8">
    <source>
        <dbReference type="PROSITE-ProRule" id="PRU01091"/>
    </source>
</evidence>
<evidence type="ECO:0000313" key="11">
    <source>
        <dbReference type="EMBL" id="SCX80222.1"/>
    </source>
</evidence>
<dbReference type="FunFam" id="1.10.10.10:FF:000018">
    <property type="entry name" value="DNA-binding response regulator ResD"/>
    <property type="match status" value="1"/>
</dbReference>
<dbReference type="GO" id="GO:0000156">
    <property type="term" value="F:phosphorelay response regulator activity"/>
    <property type="evidence" value="ECO:0007669"/>
    <property type="project" value="TreeGrafter"/>
</dbReference>
<dbReference type="PANTHER" id="PTHR48111">
    <property type="entry name" value="REGULATOR OF RPOS"/>
    <property type="match status" value="1"/>
</dbReference>
<name>A0A1G5AQU8_9BACL</name>
<dbReference type="Gene3D" id="6.10.250.690">
    <property type="match status" value="1"/>
</dbReference>
<evidence type="ECO:0000259" key="10">
    <source>
        <dbReference type="PROSITE" id="PS51755"/>
    </source>
</evidence>
<dbReference type="SMART" id="SM00862">
    <property type="entry name" value="Trans_reg_C"/>
    <property type="match status" value="1"/>
</dbReference>
<evidence type="ECO:0000256" key="2">
    <source>
        <dbReference type="ARBA" id="ARBA00022553"/>
    </source>
</evidence>
<dbReference type="PROSITE" id="PS51755">
    <property type="entry name" value="OMPR_PHOB"/>
    <property type="match status" value="1"/>
</dbReference>
<organism evidence="11 12">
    <name type="scientific">Paenibacillus polysaccharolyticus</name>
    <dbReference type="NCBI Taxonomy" id="582692"/>
    <lineage>
        <taxon>Bacteria</taxon>
        <taxon>Bacillati</taxon>
        <taxon>Bacillota</taxon>
        <taxon>Bacilli</taxon>
        <taxon>Bacillales</taxon>
        <taxon>Paenibacillaceae</taxon>
        <taxon>Paenibacillus</taxon>
    </lineage>
</organism>
<dbReference type="STRING" id="582692.SAMN05720606_10161"/>
<dbReference type="InterPro" id="IPR001789">
    <property type="entry name" value="Sig_transdc_resp-reg_receiver"/>
</dbReference>
<gene>
    <name evidence="11" type="ORF">SAMN05720606_10161</name>
</gene>
<dbReference type="SUPFAM" id="SSF52172">
    <property type="entry name" value="CheY-like"/>
    <property type="match status" value="1"/>
</dbReference>
<feature type="domain" description="OmpR/PhoB-type" evidence="10">
    <location>
        <begin position="141"/>
        <end position="239"/>
    </location>
</feature>
<sequence length="242" mass="27876">MPHIFVVDDDPYILQLIAGYLKKEQYEVTSFAHGRELVGEVRLRKPDCLILDIMMPGVDGLTLLTELRTFTEIPIIMVSARGEEIDRLNGLELGCNDFLSKPFNPRELVARVKGMLRLIHSSRLSQGIEPKETERHQPKEGSYFSIGNVQISEEFRRVNVSGEELGLTGREYELLLFLSQHLDRPFSREQLIQQVWNYDFYGEVRVVDDLVKRIRKKLAQVQATLTIDTVWGFGYKAAVHTR</sequence>
<dbReference type="InterPro" id="IPR011006">
    <property type="entry name" value="CheY-like_superfamily"/>
</dbReference>
<dbReference type="InterPro" id="IPR001867">
    <property type="entry name" value="OmpR/PhoB-type_DNA-bd"/>
</dbReference>
<proteinExistence type="predicted"/>
<dbReference type="RefSeq" id="WP_090914799.1">
    <property type="nucleotide sequence ID" value="NZ_FMVM01000001.1"/>
</dbReference>
<dbReference type="PANTHER" id="PTHR48111:SF1">
    <property type="entry name" value="TWO-COMPONENT RESPONSE REGULATOR ORR33"/>
    <property type="match status" value="1"/>
</dbReference>
<dbReference type="GO" id="GO:0006355">
    <property type="term" value="P:regulation of DNA-templated transcription"/>
    <property type="evidence" value="ECO:0007669"/>
    <property type="project" value="InterPro"/>
</dbReference>
<evidence type="ECO:0000256" key="1">
    <source>
        <dbReference type="ARBA" id="ARBA00004496"/>
    </source>
</evidence>
<evidence type="ECO:0000256" key="7">
    <source>
        <dbReference type="PROSITE-ProRule" id="PRU00169"/>
    </source>
</evidence>
<dbReference type="Gene3D" id="1.10.10.10">
    <property type="entry name" value="Winged helix-like DNA-binding domain superfamily/Winged helix DNA-binding domain"/>
    <property type="match status" value="1"/>
</dbReference>
<dbReference type="EMBL" id="FMVM01000001">
    <property type="protein sequence ID" value="SCX80222.1"/>
    <property type="molecule type" value="Genomic_DNA"/>
</dbReference>
<evidence type="ECO:0000256" key="6">
    <source>
        <dbReference type="ARBA" id="ARBA00023163"/>
    </source>
</evidence>
<dbReference type="SUPFAM" id="SSF46894">
    <property type="entry name" value="C-terminal effector domain of the bipartite response regulators"/>
    <property type="match status" value="1"/>
</dbReference>
<dbReference type="InterPro" id="IPR036388">
    <property type="entry name" value="WH-like_DNA-bd_sf"/>
</dbReference>
<dbReference type="InterPro" id="IPR039420">
    <property type="entry name" value="WalR-like"/>
</dbReference>
<keyword evidence="12" id="KW-1185">Reference proteome</keyword>
<dbReference type="Proteomes" id="UP000198538">
    <property type="component" value="Unassembled WGS sequence"/>
</dbReference>
<evidence type="ECO:0000256" key="3">
    <source>
        <dbReference type="ARBA" id="ARBA00023012"/>
    </source>
</evidence>
<comment type="subcellular location">
    <subcellularLocation>
        <location evidence="1">Cytoplasm</location>
    </subcellularLocation>
</comment>
<keyword evidence="6" id="KW-0804">Transcription</keyword>
<keyword evidence="4" id="KW-0805">Transcription regulation</keyword>
<dbReference type="GO" id="GO:0005829">
    <property type="term" value="C:cytosol"/>
    <property type="evidence" value="ECO:0007669"/>
    <property type="project" value="TreeGrafter"/>
</dbReference>
<dbReference type="CDD" id="cd00383">
    <property type="entry name" value="trans_reg_C"/>
    <property type="match status" value="1"/>
</dbReference>
<feature type="modified residue" description="4-aspartylphosphate" evidence="7">
    <location>
        <position position="52"/>
    </location>
</feature>
<accession>A0A1G5AQU8</accession>
<feature type="DNA-binding region" description="OmpR/PhoB-type" evidence="8">
    <location>
        <begin position="141"/>
        <end position="239"/>
    </location>
</feature>
<dbReference type="PROSITE" id="PS50110">
    <property type="entry name" value="RESPONSE_REGULATORY"/>
    <property type="match status" value="1"/>
</dbReference>
<keyword evidence="2 7" id="KW-0597">Phosphoprotein</keyword>
<protein>
    <submittedName>
        <fullName evidence="11">Two-component system, OmpR family, response regulator ResD</fullName>
    </submittedName>
</protein>